<sequence length="807" mass="92884">MFQNEQFINDFVDEASSHAEKFEIDLLTLESDRNNKDLIDSLFRAMHSIKGTAGFLGLNKIVRFSHSMESVLGKVKTNEITVNDKIIETFLKSLDYLKVMIKKGFKSEELEIKDYTDELDKLADLNDKKTKESKDESSNIKEITFIENKFDYLESSLKFGKRLYSIIFIETQEDYKNNVFKEMDELGDLIIFKNENNDSFYFCTILEKDMINLVIEDDKCFIEEINIKEELEKLSLTHENQDKVNQDEVNQELEFDFKPSDFKDLSSETIRVSVSLLNKLLDISSEMVLRRNQLLNQLSKHNIAIPELNSLMQNIDFLTTEIQEKVMQTRLQPLNNIFNKLPRLVRDLCKNLNKDVNIMIKGGEVELDKSIIEALMDPFIHLIRNSIDHGIEISDERVKKGKKSKGEIIIKAYHESSFVNIDIIDDGRGLSIPKIKNRALSMGYSLDYLESISKQELINFIFEPGFSTAEEVTDISGRGVGMNVLKSNIEKLGGTIEVSSDEDLGTRVRLILPLTMAIIPSLILGVSDFRFVIAKSNLQEIMKIDEKEIRDLNGAKAINLRDDLIPIVYLSDILKIENKNKKNKVNIIVVKLKEKRFGIVVDSIFDEEEILVKKLPKYFKSILCYSGMTVLGDGRTAMILDPDGIVSMGNLIFEDNKKNESEDEVSEVENSKNLLIFNGVGEETYAIDLKYVSRVKQIDRNSIEKIGNGIYIQYEDKPVKSIYIEDYLKYSKKEYKDDKLYIILLKGFENELGIIIRKIYDTFEMNLDFDESLKSEFILGSFIYNKKITILPDIDSIVENTDFTTNT</sequence>
<dbReference type="GO" id="GO:0004673">
    <property type="term" value="F:protein histidine kinase activity"/>
    <property type="evidence" value="ECO:0007669"/>
    <property type="project" value="UniProtKB-EC"/>
</dbReference>
<dbReference type="PROSITE" id="PS50851">
    <property type="entry name" value="CHEW"/>
    <property type="match status" value="1"/>
</dbReference>
<feature type="domain" description="CheW-like" evidence="10">
    <location>
        <begin position="518"/>
        <end position="651"/>
    </location>
</feature>
<dbReference type="PROSITE" id="PS50109">
    <property type="entry name" value="HIS_KIN"/>
    <property type="match status" value="1"/>
</dbReference>
<feature type="domain" description="Histidine kinase" evidence="9">
    <location>
        <begin position="265"/>
        <end position="516"/>
    </location>
</feature>
<dbReference type="EC" id="2.7.13.3" evidence="2"/>
<dbReference type="PANTHER" id="PTHR43395">
    <property type="entry name" value="SENSOR HISTIDINE KINASE CHEA"/>
    <property type="match status" value="1"/>
</dbReference>
<dbReference type="InterPro" id="IPR036061">
    <property type="entry name" value="CheW-like_dom_sf"/>
</dbReference>
<dbReference type="Pfam" id="PF02518">
    <property type="entry name" value="HATPase_c"/>
    <property type="match status" value="1"/>
</dbReference>
<dbReference type="SUPFAM" id="SSF47226">
    <property type="entry name" value="Histidine-containing phosphotransfer domain, HPT domain"/>
    <property type="match status" value="1"/>
</dbReference>
<keyword evidence="13" id="KW-1185">Reference proteome</keyword>
<comment type="catalytic activity">
    <reaction evidence="1">
        <text>ATP + protein L-histidine = ADP + protein N-phospho-L-histidine.</text>
        <dbReference type="EC" id="2.7.13.3"/>
    </reaction>
</comment>
<dbReference type="Pfam" id="PF02895">
    <property type="entry name" value="H-kinase_dim"/>
    <property type="match status" value="1"/>
</dbReference>
<gene>
    <name evidence="12" type="ORF">J2Z35_002821</name>
</gene>
<dbReference type="InterPro" id="IPR004105">
    <property type="entry name" value="CheA-like_dim"/>
</dbReference>
<feature type="modified residue" description="Phosphohistidine" evidence="7">
    <location>
        <position position="47"/>
    </location>
</feature>
<dbReference type="InterPro" id="IPR002545">
    <property type="entry name" value="CheW-lke_dom"/>
</dbReference>
<dbReference type="Pfam" id="PF01584">
    <property type="entry name" value="CheW"/>
    <property type="match status" value="2"/>
</dbReference>
<dbReference type="Gene3D" id="1.10.287.560">
    <property type="entry name" value="Histidine kinase CheA-like, homodimeric domain"/>
    <property type="match status" value="1"/>
</dbReference>
<feature type="coiled-coil region" evidence="8">
    <location>
        <begin position="105"/>
        <end position="132"/>
    </location>
</feature>
<evidence type="ECO:0000256" key="2">
    <source>
        <dbReference type="ARBA" id="ARBA00012438"/>
    </source>
</evidence>
<dbReference type="SMART" id="SM00073">
    <property type="entry name" value="HPT"/>
    <property type="match status" value="1"/>
</dbReference>
<keyword evidence="5 12" id="KW-0418">Kinase</keyword>
<dbReference type="Gene3D" id="1.20.120.160">
    <property type="entry name" value="HPT domain"/>
    <property type="match status" value="1"/>
</dbReference>
<dbReference type="InterPro" id="IPR003594">
    <property type="entry name" value="HATPase_dom"/>
</dbReference>
<dbReference type="InterPro" id="IPR036641">
    <property type="entry name" value="HPT_dom_sf"/>
</dbReference>
<dbReference type="CDD" id="cd00088">
    <property type="entry name" value="HPT"/>
    <property type="match status" value="1"/>
</dbReference>
<proteinExistence type="predicted"/>
<dbReference type="Gene3D" id="2.30.30.40">
    <property type="entry name" value="SH3 Domains"/>
    <property type="match status" value="1"/>
</dbReference>
<dbReference type="RefSeq" id="WP_209662038.1">
    <property type="nucleotide sequence ID" value="NZ_JAGGLI010000053.1"/>
</dbReference>
<dbReference type="InterPro" id="IPR004358">
    <property type="entry name" value="Sig_transdc_His_kin-like_C"/>
</dbReference>
<comment type="caution">
    <text evidence="12">The sequence shown here is derived from an EMBL/GenBank/DDBJ whole genome shotgun (WGS) entry which is preliminary data.</text>
</comment>
<evidence type="ECO:0000256" key="8">
    <source>
        <dbReference type="SAM" id="Coils"/>
    </source>
</evidence>
<dbReference type="Gene3D" id="3.30.565.10">
    <property type="entry name" value="Histidine kinase-like ATPase, C-terminal domain"/>
    <property type="match status" value="1"/>
</dbReference>
<dbReference type="PROSITE" id="PS50894">
    <property type="entry name" value="HPT"/>
    <property type="match status" value="1"/>
</dbReference>
<keyword evidence="6" id="KW-0902">Two-component regulatory system</keyword>
<dbReference type="Proteomes" id="UP001314903">
    <property type="component" value="Unassembled WGS sequence"/>
</dbReference>
<evidence type="ECO:0000259" key="10">
    <source>
        <dbReference type="PROSITE" id="PS50851"/>
    </source>
</evidence>
<accession>A0ABS4KMH8</accession>
<keyword evidence="4 12" id="KW-0808">Transferase</keyword>
<evidence type="ECO:0000256" key="4">
    <source>
        <dbReference type="ARBA" id="ARBA00022679"/>
    </source>
</evidence>
<dbReference type="SMART" id="SM00387">
    <property type="entry name" value="HATPase_c"/>
    <property type="match status" value="1"/>
</dbReference>
<dbReference type="SMART" id="SM01231">
    <property type="entry name" value="H-kinase_dim"/>
    <property type="match status" value="1"/>
</dbReference>
<name>A0ABS4KMH8_9FIRM</name>
<dbReference type="SUPFAM" id="SSF55874">
    <property type="entry name" value="ATPase domain of HSP90 chaperone/DNA topoisomerase II/histidine kinase"/>
    <property type="match status" value="1"/>
</dbReference>
<dbReference type="InterPro" id="IPR037006">
    <property type="entry name" value="CheA-like_homodim_sf"/>
</dbReference>
<organism evidence="12 13">
    <name type="scientific">Acetoanaerobium pronyense</name>
    <dbReference type="NCBI Taxonomy" id="1482736"/>
    <lineage>
        <taxon>Bacteria</taxon>
        <taxon>Bacillati</taxon>
        <taxon>Bacillota</taxon>
        <taxon>Clostridia</taxon>
        <taxon>Peptostreptococcales</taxon>
        <taxon>Filifactoraceae</taxon>
        <taxon>Acetoanaerobium</taxon>
    </lineage>
</organism>
<evidence type="ECO:0000256" key="6">
    <source>
        <dbReference type="ARBA" id="ARBA00023012"/>
    </source>
</evidence>
<feature type="domain" description="HPt" evidence="11">
    <location>
        <begin position="1"/>
        <end position="104"/>
    </location>
</feature>
<dbReference type="Pfam" id="PF01627">
    <property type="entry name" value="Hpt"/>
    <property type="match status" value="1"/>
</dbReference>
<evidence type="ECO:0000256" key="3">
    <source>
        <dbReference type="ARBA" id="ARBA00022553"/>
    </source>
</evidence>
<evidence type="ECO:0000313" key="12">
    <source>
        <dbReference type="EMBL" id="MBP2028983.1"/>
    </source>
</evidence>
<dbReference type="PANTHER" id="PTHR43395:SF1">
    <property type="entry name" value="CHEMOTAXIS PROTEIN CHEA"/>
    <property type="match status" value="1"/>
</dbReference>
<keyword evidence="8" id="KW-0175">Coiled coil</keyword>
<dbReference type="InterPro" id="IPR005467">
    <property type="entry name" value="His_kinase_dom"/>
</dbReference>
<reference evidence="12 13" key="1">
    <citation type="submission" date="2021-03" db="EMBL/GenBank/DDBJ databases">
        <title>Genomic Encyclopedia of Type Strains, Phase IV (KMG-IV): sequencing the most valuable type-strain genomes for metagenomic binning, comparative biology and taxonomic classification.</title>
        <authorList>
            <person name="Goeker M."/>
        </authorList>
    </citation>
    <scope>NUCLEOTIDE SEQUENCE [LARGE SCALE GENOMIC DNA]</scope>
    <source>
        <strain evidence="12 13">DSM 27512</strain>
    </source>
</reference>
<evidence type="ECO:0000259" key="9">
    <source>
        <dbReference type="PROSITE" id="PS50109"/>
    </source>
</evidence>
<dbReference type="SMART" id="SM00260">
    <property type="entry name" value="CheW"/>
    <property type="match status" value="1"/>
</dbReference>
<dbReference type="InterPro" id="IPR008207">
    <property type="entry name" value="Sig_transdc_His_kin_Hpt_dom"/>
</dbReference>
<evidence type="ECO:0000256" key="7">
    <source>
        <dbReference type="PROSITE-ProRule" id="PRU00110"/>
    </source>
</evidence>
<protein>
    <recommendedName>
        <fullName evidence="2">histidine kinase</fullName>
        <ecNumber evidence="2">2.7.13.3</ecNumber>
    </recommendedName>
</protein>
<keyword evidence="3 7" id="KW-0597">Phosphoprotein</keyword>
<dbReference type="EMBL" id="JAGGLI010000053">
    <property type="protein sequence ID" value="MBP2028983.1"/>
    <property type="molecule type" value="Genomic_DNA"/>
</dbReference>
<dbReference type="InterPro" id="IPR051315">
    <property type="entry name" value="Bact_Chemotaxis_CheA"/>
</dbReference>
<dbReference type="SUPFAM" id="SSF50341">
    <property type="entry name" value="CheW-like"/>
    <property type="match status" value="2"/>
</dbReference>
<evidence type="ECO:0000313" key="13">
    <source>
        <dbReference type="Proteomes" id="UP001314903"/>
    </source>
</evidence>
<evidence type="ECO:0000259" key="11">
    <source>
        <dbReference type="PROSITE" id="PS50894"/>
    </source>
</evidence>
<dbReference type="PRINTS" id="PR00344">
    <property type="entry name" value="BCTRLSENSOR"/>
</dbReference>
<dbReference type="InterPro" id="IPR036890">
    <property type="entry name" value="HATPase_C_sf"/>
</dbReference>
<dbReference type="SUPFAM" id="SSF47384">
    <property type="entry name" value="Homodimeric domain of signal transducing histidine kinase"/>
    <property type="match status" value="1"/>
</dbReference>
<dbReference type="InterPro" id="IPR036097">
    <property type="entry name" value="HisK_dim/P_sf"/>
</dbReference>
<evidence type="ECO:0000256" key="5">
    <source>
        <dbReference type="ARBA" id="ARBA00022777"/>
    </source>
</evidence>
<evidence type="ECO:0000256" key="1">
    <source>
        <dbReference type="ARBA" id="ARBA00000085"/>
    </source>
</evidence>